<accession>A0A3Q7FI32</accession>
<name>A0A3Q7FI32_SOLLC</name>
<dbReference type="Proteomes" id="UP000004994">
    <property type="component" value="Chromosome 3"/>
</dbReference>
<evidence type="ECO:0000313" key="2">
    <source>
        <dbReference type="Proteomes" id="UP000004994"/>
    </source>
</evidence>
<proteinExistence type="predicted"/>
<sequence>MPYNYVEFINQKKMSTRASYCIVANSQSLKMCQLIYITFVARICLRMCQLN</sequence>
<dbReference type="PaxDb" id="4081-Solyc03g059240.1.1"/>
<evidence type="ECO:0000313" key="1">
    <source>
        <dbReference type="EnsemblPlants" id="Solyc03g059240.1.1.1"/>
    </source>
</evidence>
<reference evidence="1" key="1">
    <citation type="journal article" date="2012" name="Nature">
        <title>The tomato genome sequence provides insights into fleshy fruit evolution.</title>
        <authorList>
            <consortium name="Tomato Genome Consortium"/>
        </authorList>
    </citation>
    <scope>NUCLEOTIDE SEQUENCE [LARGE SCALE GENOMIC DNA]</scope>
    <source>
        <strain evidence="1">cv. Heinz 1706</strain>
    </source>
</reference>
<dbReference type="Gramene" id="Solyc03g059240.1.1">
    <property type="protein sequence ID" value="Solyc03g059240.1.1.1"/>
    <property type="gene ID" value="Solyc03g059240.1"/>
</dbReference>
<dbReference type="EnsemblPlants" id="Solyc03g059240.1.1">
    <property type="protein sequence ID" value="Solyc03g059240.1.1.1"/>
    <property type="gene ID" value="Solyc03g059240.1"/>
</dbReference>
<protein>
    <submittedName>
        <fullName evidence="1">Uncharacterized protein</fullName>
    </submittedName>
</protein>
<organism evidence="1">
    <name type="scientific">Solanum lycopersicum</name>
    <name type="common">Tomato</name>
    <name type="synonym">Lycopersicon esculentum</name>
    <dbReference type="NCBI Taxonomy" id="4081"/>
    <lineage>
        <taxon>Eukaryota</taxon>
        <taxon>Viridiplantae</taxon>
        <taxon>Streptophyta</taxon>
        <taxon>Embryophyta</taxon>
        <taxon>Tracheophyta</taxon>
        <taxon>Spermatophyta</taxon>
        <taxon>Magnoliopsida</taxon>
        <taxon>eudicotyledons</taxon>
        <taxon>Gunneridae</taxon>
        <taxon>Pentapetalae</taxon>
        <taxon>asterids</taxon>
        <taxon>lamiids</taxon>
        <taxon>Solanales</taxon>
        <taxon>Solanaceae</taxon>
        <taxon>Solanoideae</taxon>
        <taxon>Solaneae</taxon>
        <taxon>Solanum</taxon>
        <taxon>Solanum subgen. Lycopersicon</taxon>
    </lineage>
</organism>
<dbReference type="InParanoid" id="A0A3Q7FI32"/>
<dbReference type="AlphaFoldDB" id="A0A3Q7FI32"/>
<reference evidence="1" key="2">
    <citation type="submission" date="2019-01" db="UniProtKB">
        <authorList>
            <consortium name="EnsemblPlants"/>
        </authorList>
    </citation>
    <scope>IDENTIFICATION</scope>
    <source>
        <strain evidence="1">cv. Heinz 1706</strain>
    </source>
</reference>
<keyword evidence="2" id="KW-1185">Reference proteome</keyword>